<gene>
    <name evidence="12" type="ORF">NBRC111893_81</name>
</gene>
<evidence type="ECO:0000256" key="9">
    <source>
        <dbReference type="ARBA" id="ARBA00023201"/>
    </source>
</evidence>
<feature type="transmembrane region" description="Helical" evidence="10">
    <location>
        <begin position="32"/>
        <end position="59"/>
    </location>
</feature>
<dbReference type="GO" id="GO:0051453">
    <property type="term" value="P:regulation of intracellular pH"/>
    <property type="evidence" value="ECO:0007669"/>
    <property type="project" value="TreeGrafter"/>
</dbReference>
<feature type="transmembrane region" description="Helical" evidence="10">
    <location>
        <begin position="193"/>
        <end position="215"/>
    </location>
</feature>
<dbReference type="EMBL" id="BEXA01000001">
    <property type="protein sequence ID" value="GAY71935.1"/>
    <property type="molecule type" value="Genomic_DNA"/>
</dbReference>
<sequence>MGLLLGWLIVMTRLWMIRGRLSGPQVVIPYNILTPFIIYFIAELFGVSGILAVVAAGMVHGWQSDLLKLSSSRLQITTNSAWELLSSVLNGVVFVLLGISFPEVLNELRDHSVHNLNLLIFVGISLYIVMVLVRFLWVWFGLVKLPHEDNQSKLKDSMLIAINGIHGTITMAMAFSLPLSLNRNFNYGRADLIFISAIVIGLSLLVPAVVLKLILPAKKPSYTETELDEAKGNAINAGIDRIRHYPDSQNLKAVIQILNSQRYLAPVMDEKRVKSLLDEAKQIEQATITAMVKDNKISDSEAAQYKQMAIVMYDRYSRNIWIDYWNWIIPFSKLNRESRKLNRELKRQVRGGNKLSKAQLQAERHQWIIKMNQVQREPYEAITNYLDNLPNPFERPEIMLVRAFYDQRQRFWNRTSEEQTAQNEMLTIAFQEEYSYVQNLINNGDISSQLGNKVFDEIANDQILYMQRNDRDS</sequence>
<feature type="transmembrane region" description="Helical" evidence="10">
    <location>
        <begin position="160"/>
        <end position="181"/>
    </location>
</feature>
<keyword evidence="4 10" id="KW-0812">Transmembrane</keyword>
<evidence type="ECO:0000256" key="1">
    <source>
        <dbReference type="ARBA" id="ARBA00004651"/>
    </source>
</evidence>
<organism evidence="12 13">
    <name type="scientific">Lentilactobacillus kosonis</name>
    <dbReference type="NCBI Taxonomy" id="2810561"/>
    <lineage>
        <taxon>Bacteria</taxon>
        <taxon>Bacillati</taxon>
        <taxon>Bacillota</taxon>
        <taxon>Bacilli</taxon>
        <taxon>Lactobacillales</taxon>
        <taxon>Lactobacillaceae</taxon>
        <taxon>Lentilactobacillus</taxon>
    </lineage>
</organism>
<dbReference type="PANTHER" id="PTHR10110:SF86">
    <property type="entry name" value="SODIUM_HYDROGEN EXCHANGER 7"/>
    <property type="match status" value="1"/>
</dbReference>
<feature type="domain" description="Cation/H+ exchanger transmembrane" evidence="11">
    <location>
        <begin position="2"/>
        <end position="215"/>
    </location>
</feature>
<dbReference type="PANTHER" id="PTHR10110">
    <property type="entry name" value="SODIUM/HYDROGEN EXCHANGER"/>
    <property type="match status" value="1"/>
</dbReference>
<evidence type="ECO:0000256" key="2">
    <source>
        <dbReference type="ARBA" id="ARBA00022448"/>
    </source>
</evidence>
<protein>
    <submittedName>
        <fullName evidence="12">Na+/H+ antiporter</fullName>
    </submittedName>
</protein>
<dbReference type="Pfam" id="PF00999">
    <property type="entry name" value="Na_H_Exchanger"/>
    <property type="match status" value="1"/>
</dbReference>
<keyword evidence="8 10" id="KW-0472">Membrane</keyword>
<dbReference type="InterPro" id="IPR006153">
    <property type="entry name" value="Cation/H_exchanger_TM"/>
</dbReference>
<proteinExistence type="predicted"/>
<evidence type="ECO:0000256" key="6">
    <source>
        <dbReference type="ARBA" id="ARBA00023053"/>
    </source>
</evidence>
<keyword evidence="5 10" id="KW-1133">Transmembrane helix</keyword>
<keyword evidence="7" id="KW-0406">Ion transport</keyword>
<keyword evidence="13" id="KW-1185">Reference proteome</keyword>
<keyword evidence="9" id="KW-0739">Sodium transport</keyword>
<evidence type="ECO:0000313" key="12">
    <source>
        <dbReference type="EMBL" id="GAY71935.1"/>
    </source>
</evidence>
<feature type="transmembrane region" description="Helical" evidence="10">
    <location>
        <begin position="80"/>
        <end position="99"/>
    </location>
</feature>
<dbReference type="Proteomes" id="UP000286974">
    <property type="component" value="Unassembled WGS sequence"/>
</dbReference>
<dbReference type="InterPro" id="IPR018422">
    <property type="entry name" value="Cation/H_exchanger_CPA1"/>
</dbReference>
<comment type="subcellular location">
    <subcellularLocation>
        <location evidence="1">Cell membrane</location>
        <topology evidence="1">Multi-pass membrane protein</topology>
    </subcellularLocation>
</comment>
<accession>A0A401FHT4</accession>
<dbReference type="GO" id="GO:0015385">
    <property type="term" value="F:sodium:proton antiporter activity"/>
    <property type="evidence" value="ECO:0007669"/>
    <property type="project" value="InterPro"/>
</dbReference>
<evidence type="ECO:0000256" key="10">
    <source>
        <dbReference type="SAM" id="Phobius"/>
    </source>
</evidence>
<name>A0A401FHT4_9LACO</name>
<dbReference type="GO" id="GO:0005886">
    <property type="term" value="C:plasma membrane"/>
    <property type="evidence" value="ECO:0007669"/>
    <property type="project" value="UniProtKB-SubCell"/>
</dbReference>
<feature type="transmembrane region" description="Helical" evidence="10">
    <location>
        <begin position="119"/>
        <end position="140"/>
    </location>
</feature>
<dbReference type="GO" id="GO:0098719">
    <property type="term" value="P:sodium ion import across plasma membrane"/>
    <property type="evidence" value="ECO:0007669"/>
    <property type="project" value="TreeGrafter"/>
</dbReference>
<keyword evidence="6" id="KW-0915">Sodium</keyword>
<comment type="caution">
    <text evidence="12">The sequence shown here is derived from an EMBL/GenBank/DDBJ whole genome shotgun (WGS) entry which is preliminary data.</text>
</comment>
<dbReference type="GO" id="GO:0015386">
    <property type="term" value="F:potassium:proton antiporter activity"/>
    <property type="evidence" value="ECO:0007669"/>
    <property type="project" value="TreeGrafter"/>
</dbReference>
<reference evidence="12 13" key="1">
    <citation type="submission" date="2017-11" db="EMBL/GenBank/DDBJ databases">
        <title>Draft Genome Sequence of Lactobacillus curieae NBRC 111893 isolated from Koso, a Japanese sugar-Vegetable Fermented Beverage.</title>
        <authorList>
            <person name="Chiou T.Y."/>
            <person name="Oshima K."/>
            <person name="Suda W."/>
            <person name="Hattori M."/>
            <person name="Takahashi T."/>
        </authorList>
    </citation>
    <scope>NUCLEOTIDE SEQUENCE [LARGE SCALE GENOMIC DNA]</scope>
    <source>
        <strain evidence="12 13">NBRC111893</strain>
    </source>
</reference>
<evidence type="ECO:0000256" key="8">
    <source>
        <dbReference type="ARBA" id="ARBA00023136"/>
    </source>
</evidence>
<evidence type="ECO:0000259" key="11">
    <source>
        <dbReference type="Pfam" id="PF00999"/>
    </source>
</evidence>
<keyword evidence="3" id="KW-1003">Cell membrane</keyword>
<dbReference type="AlphaFoldDB" id="A0A401FHT4"/>
<evidence type="ECO:0000313" key="13">
    <source>
        <dbReference type="Proteomes" id="UP000286974"/>
    </source>
</evidence>
<evidence type="ECO:0000256" key="4">
    <source>
        <dbReference type="ARBA" id="ARBA00022692"/>
    </source>
</evidence>
<keyword evidence="2" id="KW-0813">Transport</keyword>
<evidence type="ECO:0000256" key="5">
    <source>
        <dbReference type="ARBA" id="ARBA00022989"/>
    </source>
</evidence>
<evidence type="ECO:0000256" key="3">
    <source>
        <dbReference type="ARBA" id="ARBA00022475"/>
    </source>
</evidence>
<evidence type="ECO:0000256" key="7">
    <source>
        <dbReference type="ARBA" id="ARBA00023065"/>
    </source>
</evidence>